<evidence type="ECO:0000256" key="2">
    <source>
        <dbReference type="ARBA" id="ARBA00004167"/>
    </source>
</evidence>
<dbReference type="PANTHER" id="PTHR47955:SF22">
    <property type="entry name" value="CYTOCHROME P450 83B1-LIKE"/>
    <property type="match status" value="1"/>
</dbReference>
<evidence type="ECO:0000313" key="15">
    <source>
        <dbReference type="Proteomes" id="UP001291926"/>
    </source>
</evidence>
<evidence type="ECO:0000256" key="6">
    <source>
        <dbReference type="ARBA" id="ARBA00022723"/>
    </source>
</evidence>
<evidence type="ECO:0000313" key="14">
    <source>
        <dbReference type="EMBL" id="KAK4478893.1"/>
    </source>
</evidence>
<evidence type="ECO:0000256" key="11">
    <source>
        <dbReference type="ARBA" id="ARBA00023136"/>
    </source>
</evidence>
<dbReference type="EMBL" id="JAYDYQ010002687">
    <property type="protein sequence ID" value="KAK4478893.1"/>
    <property type="molecule type" value="Genomic_DNA"/>
</dbReference>
<proteinExistence type="inferred from homology"/>
<protein>
    <recommendedName>
        <fullName evidence="16">Cytochrome P450</fullName>
    </recommendedName>
</protein>
<evidence type="ECO:0000256" key="9">
    <source>
        <dbReference type="ARBA" id="ARBA00023004"/>
    </source>
</evidence>
<comment type="caution">
    <text evidence="14">The sequence shown here is derived from an EMBL/GenBank/DDBJ whole genome shotgun (WGS) entry which is preliminary data.</text>
</comment>
<dbReference type="SUPFAM" id="SSF48264">
    <property type="entry name" value="Cytochrome P450"/>
    <property type="match status" value="1"/>
</dbReference>
<reference evidence="14 15" key="1">
    <citation type="journal article" date="2023" name="bioRxiv">
        <title>Genome report: Whole genome sequence and annotation of Penstemon davidsonii.</title>
        <authorList>
            <person name="Ostevik K.L."/>
            <person name="Alabady M."/>
            <person name="Zhang M."/>
            <person name="Rausher M.D."/>
        </authorList>
    </citation>
    <scope>NUCLEOTIDE SEQUENCE [LARGE SCALE GENOMIC DNA]</scope>
    <source>
        <strain evidence="14">DNT005</strain>
        <tissue evidence="14">Whole leaf</tissue>
    </source>
</reference>
<dbReference type="Gene3D" id="1.10.630.10">
    <property type="entry name" value="Cytochrome P450"/>
    <property type="match status" value="1"/>
</dbReference>
<evidence type="ECO:0000256" key="5">
    <source>
        <dbReference type="ARBA" id="ARBA00022692"/>
    </source>
</evidence>
<keyword evidence="4 12" id="KW-0349">Heme</keyword>
<keyword evidence="11 13" id="KW-0472">Membrane</keyword>
<dbReference type="PANTHER" id="PTHR47955">
    <property type="entry name" value="CYTOCHROME P450 FAMILY 71 PROTEIN"/>
    <property type="match status" value="1"/>
</dbReference>
<evidence type="ECO:0000256" key="8">
    <source>
        <dbReference type="ARBA" id="ARBA00023002"/>
    </source>
</evidence>
<sequence>MESTILVLILLPIVLFIIISSSIRKKRTRNPPGPRGLPIIGNLHQLKEPLHEYFWGLSKKYGPLFYLKLGSRPVLVANSSRMAQEILKIQDINFCSRPATLSFRKVSYEYLDIAFSPYNEYWREMRKVCILHLLSAKRVQSFRPLREDEVSRMVQNITQKASSFETINLTEMITFLTSTIICRVAFGKRYEQGSGESKRFNHLIHKFQAALSSFYFTDYFPLIGWLDKITGKIDNIDRICKEWDSFYQQHIDEHLHQNRPKLMDGDVIDILLQLREKGWGTSVRLDMDHIKAVLMNVYFASTDTIATTTTWIMTALIKNPAVMKKAQEEIRALLSQRKKEMVEEEDIVAVGLPYLDAVIKEAMRKYTTIPLLVPRETREKCTIDGFEIPAKTLVYVNAWAVANDPMLWENPEDFMPERFLKDDRRISMDLKGQDFELMPFGSGRRGCPGITMALATMQLILANFLYFFDWDVPVGMKKEDIDTECAPGLTSHKKNPLRVVAKKHIYSDVIITGPDSEPVNQLVTGFTGRTGRTVGRTG</sequence>
<dbReference type="InterPro" id="IPR017972">
    <property type="entry name" value="Cyt_P450_CS"/>
</dbReference>
<keyword evidence="7 13" id="KW-1133">Transmembrane helix</keyword>
<dbReference type="CDD" id="cd11072">
    <property type="entry name" value="CYP71-like"/>
    <property type="match status" value="1"/>
</dbReference>
<comment type="cofactor">
    <cofactor evidence="1">
        <name>heme</name>
        <dbReference type="ChEBI" id="CHEBI:30413"/>
    </cofactor>
</comment>
<feature type="transmembrane region" description="Helical" evidence="13">
    <location>
        <begin position="6"/>
        <end position="23"/>
    </location>
</feature>
<organism evidence="14 15">
    <name type="scientific">Penstemon davidsonii</name>
    <dbReference type="NCBI Taxonomy" id="160366"/>
    <lineage>
        <taxon>Eukaryota</taxon>
        <taxon>Viridiplantae</taxon>
        <taxon>Streptophyta</taxon>
        <taxon>Embryophyta</taxon>
        <taxon>Tracheophyta</taxon>
        <taxon>Spermatophyta</taxon>
        <taxon>Magnoliopsida</taxon>
        <taxon>eudicotyledons</taxon>
        <taxon>Gunneridae</taxon>
        <taxon>Pentapetalae</taxon>
        <taxon>asterids</taxon>
        <taxon>lamiids</taxon>
        <taxon>Lamiales</taxon>
        <taxon>Plantaginaceae</taxon>
        <taxon>Cheloneae</taxon>
        <taxon>Penstemon</taxon>
    </lineage>
</organism>
<keyword evidence="8 12" id="KW-0560">Oxidoreductase</keyword>
<accession>A0ABR0CP76</accession>
<evidence type="ECO:0000256" key="12">
    <source>
        <dbReference type="RuleBase" id="RU000461"/>
    </source>
</evidence>
<evidence type="ECO:0008006" key="16">
    <source>
        <dbReference type="Google" id="ProtNLM"/>
    </source>
</evidence>
<dbReference type="InterPro" id="IPR002401">
    <property type="entry name" value="Cyt_P450_E_grp-I"/>
</dbReference>
<dbReference type="PRINTS" id="PR00463">
    <property type="entry name" value="EP450I"/>
</dbReference>
<comment type="subcellular location">
    <subcellularLocation>
        <location evidence="2">Membrane</location>
        <topology evidence="2">Single-pass membrane protein</topology>
    </subcellularLocation>
</comment>
<keyword evidence="9 12" id="KW-0408">Iron</keyword>
<evidence type="ECO:0000256" key="7">
    <source>
        <dbReference type="ARBA" id="ARBA00022989"/>
    </source>
</evidence>
<keyword evidence="6 12" id="KW-0479">Metal-binding</keyword>
<gene>
    <name evidence="14" type="ORF">RD792_014399</name>
</gene>
<evidence type="ECO:0000256" key="3">
    <source>
        <dbReference type="ARBA" id="ARBA00010617"/>
    </source>
</evidence>
<evidence type="ECO:0000256" key="10">
    <source>
        <dbReference type="ARBA" id="ARBA00023033"/>
    </source>
</evidence>
<keyword evidence="5 13" id="KW-0812">Transmembrane</keyword>
<evidence type="ECO:0000256" key="13">
    <source>
        <dbReference type="SAM" id="Phobius"/>
    </source>
</evidence>
<dbReference type="PRINTS" id="PR00385">
    <property type="entry name" value="P450"/>
</dbReference>
<comment type="similarity">
    <text evidence="3 12">Belongs to the cytochrome P450 family.</text>
</comment>
<dbReference type="PROSITE" id="PS00086">
    <property type="entry name" value="CYTOCHROME_P450"/>
    <property type="match status" value="1"/>
</dbReference>
<evidence type="ECO:0000256" key="4">
    <source>
        <dbReference type="ARBA" id="ARBA00022617"/>
    </source>
</evidence>
<keyword evidence="10 12" id="KW-0503">Monooxygenase</keyword>
<dbReference type="InterPro" id="IPR036396">
    <property type="entry name" value="Cyt_P450_sf"/>
</dbReference>
<dbReference type="Pfam" id="PF00067">
    <property type="entry name" value="p450"/>
    <property type="match status" value="1"/>
</dbReference>
<evidence type="ECO:0000256" key="1">
    <source>
        <dbReference type="ARBA" id="ARBA00001971"/>
    </source>
</evidence>
<dbReference type="InterPro" id="IPR001128">
    <property type="entry name" value="Cyt_P450"/>
</dbReference>
<dbReference type="Proteomes" id="UP001291926">
    <property type="component" value="Unassembled WGS sequence"/>
</dbReference>
<keyword evidence="15" id="KW-1185">Reference proteome</keyword>
<name>A0ABR0CP76_9LAMI</name>